<gene>
    <name evidence="1" type="ORF">THIOM_000658</name>
</gene>
<reference evidence="1 2" key="1">
    <citation type="submission" date="2016-05" db="EMBL/GenBank/DDBJ databases">
        <title>Single-cell genome of chain-forming Candidatus Thiomargarita nelsonii and comparison to other large sulfur-oxidizing bacteria.</title>
        <authorList>
            <person name="Winkel M."/>
            <person name="Salman V."/>
            <person name="Woyke T."/>
            <person name="Schulz-Vogt H."/>
            <person name="Richter M."/>
            <person name="Flood B."/>
            <person name="Bailey J."/>
            <person name="Amann R."/>
            <person name="Mussmann M."/>
        </authorList>
    </citation>
    <scope>NUCLEOTIDE SEQUENCE [LARGE SCALE GENOMIC DNA]</scope>
    <source>
        <strain evidence="1 2">THI036</strain>
    </source>
</reference>
<proteinExistence type="predicted"/>
<protein>
    <submittedName>
        <fullName evidence="1">Uncharacterized protein</fullName>
    </submittedName>
</protein>
<dbReference type="Proteomes" id="UP000076962">
    <property type="component" value="Unassembled WGS sequence"/>
</dbReference>
<sequence>MRVASSVAGFYKFIGSPVMTFGGSASTVSREEAIVELQQCSPVEGFTPSTFVVLPSANY</sequence>
<organism evidence="1 2">
    <name type="scientific">Candidatus Thiomargarita nelsonii</name>
    <dbReference type="NCBI Taxonomy" id="1003181"/>
    <lineage>
        <taxon>Bacteria</taxon>
        <taxon>Pseudomonadati</taxon>
        <taxon>Pseudomonadota</taxon>
        <taxon>Gammaproteobacteria</taxon>
        <taxon>Thiotrichales</taxon>
        <taxon>Thiotrichaceae</taxon>
        <taxon>Thiomargarita</taxon>
    </lineage>
</organism>
<dbReference type="EMBL" id="LUTY01000326">
    <property type="protein sequence ID" value="OAD23511.1"/>
    <property type="molecule type" value="Genomic_DNA"/>
</dbReference>
<comment type="caution">
    <text evidence="1">The sequence shown here is derived from an EMBL/GenBank/DDBJ whole genome shotgun (WGS) entry which is preliminary data.</text>
</comment>
<dbReference type="AlphaFoldDB" id="A0A176S5Y5"/>
<name>A0A176S5Y5_9GAMM</name>
<evidence type="ECO:0000313" key="1">
    <source>
        <dbReference type="EMBL" id="OAD23511.1"/>
    </source>
</evidence>
<keyword evidence="2" id="KW-1185">Reference proteome</keyword>
<accession>A0A176S5Y5</accession>
<evidence type="ECO:0000313" key="2">
    <source>
        <dbReference type="Proteomes" id="UP000076962"/>
    </source>
</evidence>